<feature type="compositionally biased region" description="Basic residues" evidence="1">
    <location>
        <begin position="58"/>
        <end position="76"/>
    </location>
</feature>
<feature type="compositionally biased region" description="Polar residues" evidence="1">
    <location>
        <begin position="77"/>
        <end position="89"/>
    </location>
</feature>
<reference evidence="2 3" key="1">
    <citation type="submission" date="2024-10" db="EMBL/GenBank/DDBJ databases">
        <title>The Natural Products Discovery Center: Release of the First 8490 Sequenced Strains for Exploring Actinobacteria Biosynthetic Diversity.</title>
        <authorList>
            <person name="Kalkreuter E."/>
            <person name="Kautsar S.A."/>
            <person name="Yang D."/>
            <person name="Bader C.D."/>
            <person name="Teijaro C.N."/>
            <person name="Fluegel L."/>
            <person name="Davis C.M."/>
            <person name="Simpson J.R."/>
            <person name="Lauterbach L."/>
            <person name="Steele A.D."/>
            <person name="Gui C."/>
            <person name="Meng S."/>
            <person name="Li G."/>
            <person name="Viehrig K."/>
            <person name="Ye F."/>
            <person name="Su P."/>
            <person name="Kiefer A.F."/>
            <person name="Nichols A."/>
            <person name="Cepeda A.J."/>
            <person name="Yan W."/>
            <person name="Fan B."/>
            <person name="Jiang Y."/>
            <person name="Adhikari A."/>
            <person name="Zheng C.-J."/>
            <person name="Schuster L."/>
            <person name="Cowan T.M."/>
            <person name="Smanski M.J."/>
            <person name="Chevrette M.G."/>
            <person name="De Carvalho L.P.S."/>
            <person name="Shen B."/>
        </authorList>
    </citation>
    <scope>NUCLEOTIDE SEQUENCE [LARGE SCALE GENOMIC DNA]</scope>
    <source>
        <strain evidence="2 3">NPDC001281</strain>
    </source>
</reference>
<proteinExistence type="predicted"/>
<sequence>MNVTRIAVAALGLTVAGVVWTGGAGGGVALAESNAHSAGHTVSAHLHSHRSGVLPGKGVRKSKKGHHHRGRKHHGKAQSSVVTPGTVSH</sequence>
<dbReference type="Proteomes" id="UP001602119">
    <property type="component" value="Unassembled WGS sequence"/>
</dbReference>
<gene>
    <name evidence="2" type="ORF">ACFY05_24455</name>
</gene>
<comment type="caution">
    <text evidence="2">The sequence shown here is derived from an EMBL/GenBank/DDBJ whole genome shotgun (WGS) entry which is preliminary data.</text>
</comment>
<dbReference type="EMBL" id="JBIAXI010000015">
    <property type="protein sequence ID" value="MFF4776011.1"/>
    <property type="molecule type" value="Genomic_DNA"/>
</dbReference>
<protein>
    <submittedName>
        <fullName evidence="2">Uncharacterized protein</fullName>
    </submittedName>
</protein>
<evidence type="ECO:0000313" key="2">
    <source>
        <dbReference type="EMBL" id="MFF4776011.1"/>
    </source>
</evidence>
<name>A0ABW6V9K8_MICFU</name>
<feature type="region of interest" description="Disordered" evidence="1">
    <location>
        <begin position="40"/>
        <end position="89"/>
    </location>
</feature>
<keyword evidence="3" id="KW-1185">Reference proteome</keyword>
<evidence type="ECO:0000256" key="1">
    <source>
        <dbReference type="SAM" id="MobiDB-lite"/>
    </source>
</evidence>
<dbReference type="RefSeq" id="WP_157546014.1">
    <property type="nucleotide sequence ID" value="NZ_BBYK01000067.1"/>
</dbReference>
<accession>A0ABW6V9K8</accession>
<evidence type="ECO:0000313" key="3">
    <source>
        <dbReference type="Proteomes" id="UP001602119"/>
    </source>
</evidence>
<organism evidence="2 3">
    <name type="scientific">Microtetraspora fusca</name>
    <dbReference type="NCBI Taxonomy" id="1997"/>
    <lineage>
        <taxon>Bacteria</taxon>
        <taxon>Bacillati</taxon>
        <taxon>Actinomycetota</taxon>
        <taxon>Actinomycetes</taxon>
        <taxon>Streptosporangiales</taxon>
        <taxon>Streptosporangiaceae</taxon>
        <taxon>Microtetraspora</taxon>
    </lineage>
</organism>